<dbReference type="EMBL" id="CP111012">
    <property type="protein sequence ID" value="WAQ93781.1"/>
    <property type="molecule type" value="Genomic_DNA"/>
</dbReference>
<evidence type="ECO:0000256" key="3">
    <source>
        <dbReference type="PROSITE-ProRule" id="PRU00023"/>
    </source>
</evidence>
<feature type="compositionally biased region" description="Low complexity" evidence="5">
    <location>
        <begin position="270"/>
        <end position="282"/>
    </location>
</feature>
<feature type="coiled-coil region" evidence="4">
    <location>
        <begin position="379"/>
        <end position="413"/>
    </location>
</feature>
<dbReference type="PANTHER" id="PTHR24173:SF74">
    <property type="entry name" value="ANKYRIN REPEAT DOMAIN-CONTAINING PROTEIN 16"/>
    <property type="match status" value="1"/>
</dbReference>
<evidence type="ECO:0000313" key="7">
    <source>
        <dbReference type="Proteomes" id="UP001164746"/>
    </source>
</evidence>
<accession>A0ABY7D7Y3</accession>
<feature type="repeat" description="ANK" evidence="3">
    <location>
        <begin position="97"/>
        <end position="118"/>
    </location>
</feature>
<dbReference type="Pfam" id="PF12796">
    <property type="entry name" value="Ank_2"/>
    <property type="match status" value="1"/>
</dbReference>
<evidence type="ECO:0000313" key="6">
    <source>
        <dbReference type="EMBL" id="WAQ93781.1"/>
    </source>
</evidence>
<evidence type="ECO:0000256" key="5">
    <source>
        <dbReference type="SAM" id="MobiDB-lite"/>
    </source>
</evidence>
<reference evidence="6" key="1">
    <citation type="submission" date="2022-11" db="EMBL/GenBank/DDBJ databases">
        <title>Centuries of genome instability and evolution in soft-shell clam transmissible cancer (bioRxiv).</title>
        <authorList>
            <person name="Hart S.F.M."/>
            <person name="Yonemitsu M.A."/>
            <person name="Giersch R.M."/>
            <person name="Beal B.F."/>
            <person name="Arriagada G."/>
            <person name="Davis B.W."/>
            <person name="Ostrander E.A."/>
            <person name="Goff S.P."/>
            <person name="Metzger M.J."/>
        </authorList>
    </citation>
    <scope>NUCLEOTIDE SEQUENCE</scope>
    <source>
        <strain evidence="6">MELC-2E11</strain>
        <tissue evidence="6">Siphon/mantle</tissue>
    </source>
</reference>
<feature type="repeat" description="ANK" evidence="3">
    <location>
        <begin position="31"/>
        <end position="63"/>
    </location>
</feature>
<sequence length="847" mass="94705">MDLMSAAKNGNFDQVFNFLQSGHAPSVTDKDNATPLYWSACHGHSHVSEILIQAGSDVNSKVTWGSTPLHAAADRGHTNCVDVLLDSGANVNAKNNRGDTALHIAAYRGHSDVILRLLKAECKTGSGSPSRARRPPDIFVSFPDGQAYPDYENAEPISPRTISGPPVVLRQTSVPPPRPPITLGRSISFNGHNTVDRQRSVREPVENALLPSPIDGRTQSVGCIAQYDNTSRHLNDVNKSFSSSDYINHSQLSAYNCANESDSSVPTELSESSAYSSDSSWSTSLMTQSNVGIEASGPYDQSTHARDMTYLNMRHQSLSNRPFRTSIGSMRELEACVPQESSDKHSSREFMSKLNKQLVDSYKHIEKLSSENETLKFKCSALLSRLNETEKILSEKERECEVLRNMLEVKSQEFRGNDDESRNAHAQNEPEMTVQRTQGGLRALTEHLGKVMSEEGIQELNDSLKETVRNHILASPEGADSDIDAPYRKWQAGVDFVVLGPHPVECRPVVQGDHLPLRLSFQIKHLKSGKRLLLKTTVHRQRDERNITRLNETEILDTVGYHKHIERILHSFDGPVERFLKFIPSPFSKVVETEDVMNRSTFIVTNHVTPLTSYIYSCVDSNLELLFQYIAHALYKLFSAINILEQYGVQHNSINEGSVFVDSDLNIVLGGFENAIYSSDKPTKKRGLPVSESKELNDYVNSCRSYQSSGDLADLARLFKRILPQVRPTSGSRSFDNHVHRGIVRVVNDMLSDMEHLTCVECMQRLGYVLSGYLATDLQTDFRCRSFMHSRMLALLSYSNASPDNGGVVSLEQALQRCRRETEADFLCNTNCKQLLTIARVVNKQLQ</sequence>
<proteinExistence type="predicted"/>
<dbReference type="SUPFAM" id="SSF48403">
    <property type="entry name" value="Ankyrin repeat"/>
    <property type="match status" value="1"/>
</dbReference>
<dbReference type="PANTHER" id="PTHR24173">
    <property type="entry name" value="ANKYRIN REPEAT CONTAINING"/>
    <property type="match status" value="1"/>
</dbReference>
<dbReference type="InterPro" id="IPR002110">
    <property type="entry name" value="Ankyrin_rpt"/>
</dbReference>
<name>A0ABY7D7Y3_MYAAR</name>
<evidence type="ECO:0000256" key="1">
    <source>
        <dbReference type="ARBA" id="ARBA00022737"/>
    </source>
</evidence>
<dbReference type="InterPro" id="IPR011009">
    <property type="entry name" value="Kinase-like_dom_sf"/>
</dbReference>
<organism evidence="6 7">
    <name type="scientific">Mya arenaria</name>
    <name type="common">Soft-shell clam</name>
    <dbReference type="NCBI Taxonomy" id="6604"/>
    <lineage>
        <taxon>Eukaryota</taxon>
        <taxon>Metazoa</taxon>
        <taxon>Spiralia</taxon>
        <taxon>Lophotrochozoa</taxon>
        <taxon>Mollusca</taxon>
        <taxon>Bivalvia</taxon>
        <taxon>Autobranchia</taxon>
        <taxon>Heteroconchia</taxon>
        <taxon>Euheterodonta</taxon>
        <taxon>Imparidentia</taxon>
        <taxon>Neoheterodontei</taxon>
        <taxon>Myida</taxon>
        <taxon>Myoidea</taxon>
        <taxon>Myidae</taxon>
        <taxon>Mya</taxon>
    </lineage>
</organism>
<feature type="region of interest" description="Disordered" evidence="5">
    <location>
        <begin position="413"/>
        <end position="436"/>
    </location>
</feature>
<feature type="compositionally biased region" description="Polar residues" evidence="5">
    <location>
        <begin position="259"/>
        <end position="269"/>
    </location>
</feature>
<dbReference type="Proteomes" id="UP001164746">
    <property type="component" value="Chromosome 1"/>
</dbReference>
<keyword evidence="2 3" id="KW-0040">ANK repeat</keyword>
<feature type="compositionally biased region" description="Basic and acidic residues" evidence="5">
    <location>
        <begin position="413"/>
        <end position="423"/>
    </location>
</feature>
<dbReference type="Pfam" id="PF00023">
    <property type="entry name" value="Ank"/>
    <property type="match status" value="1"/>
</dbReference>
<evidence type="ECO:0000256" key="2">
    <source>
        <dbReference type="ARBA" id="ARBA00023043"/>
    </source>
</evidence>
<evidence type="ECO:0000256" key="4">
    <source>
        <dbReference type="SAM" id="Coils"/>
    </source>
</evidence>
<dbReference type="InterPro" id="IPR036770">
    <property type="entry name" value="Ankyrin_rpt-contain_sf"/>
</dbReference>
<dbReference type="PROSITE" id="PS50297">
    <property type="entry name" value="ANK_REP_REGION"/>
    <property type="match status" value="3"/>
</dbReference>
<dbReference type="SUPFAM" id="SSF56112">
    <property type="entry name" value="Protein kinase-like (PK-like)"/>
    <property type="match status" value="1"/>
</dbReference>
<keyword evidence="7" id="KW-1185">Reference proteome</keyword>
<gene>
    <name evidence="6" type="ORF">MAR_006252</name>
</gene>
<dbReference type="Gene3D" id="1.25.40.20">
    <property type="entry name" value="Ankyrin repeat-containing domain"/>
    <property type="match status" value="2"/>
</dbReference>
<protein>
    <submittedName>
        <fullName evidence="6">ANK1-like protein</fullName>
    </submittedName>
</protein>
<keyword evidence="1" id="KW-0677">Repeat</keyword>
<dbReference type="PROSITE" id="PS50088">
    <property type="entry name" value="ANK_REPEAT"/>
    <property type="match status" value="3"/>
</dbReference>
<keyword evidence="4" id="KW-0175">Coiled coil</keyword>
<dbReference type="Gene3D" id="1.10.510.10">
    <property type="entry name" value="Transferase(Phosphotransferase) domain 1"/>
    <property type="match status" value="1"/>
</dbReference>
<dbReference type="SMART" id="SM00248">
    <property type="entry name" value="ANK"/>
    <property type="match status" value="3"/>
</dbReference>
<feature type="repeat" description="ANK" evidence="3">
    <location>
        <begin position="64"/>
        <end position="96"/>
    </location>
</feature>
<feature type="region of interest" description="Disordered" evidence="5">
    <location>
        <begin position="259"/>
        <end position="282"/>
    </location>
</feature>